<protein>
    <submittedName>
        <fullName evidence="2">Uncharacterized protein</fullName>
    </submittedName>
</protein>
<keyword evidence="1" id="KW-0472">Membrane</keyword>
<dbReference type="EMBL" id="CAXKWB010009721">
    <property type="protein sequence ID" value="CAL4095866.1"/>
    <property type="molecule type" value="Genomic_DNA"/>
</dbReference>
<feature type="transmembrane region" description="Helical" evidence="1">
    <location>
        <begin position="54"/>
        <end position="80"/>
    </location>
</feature>
<gene>
    <name evidence="2" type="ORF">MNOR_LOCUS15505</name>
</gene>
<dbReference type="PRINTS" id="PR02072">
    <property type="entry name" value="4JOINTEDBOX1"/>
</dbReference>
<sequence>MVEGPRVVFRGLRAGSDTAAATMRPSSLSIHLPHPNGIAGAGGITTHSYRASRLACLLAAAIAFLIGVAVGITLPMVLVITPTHNTPVSLPLIAHQEVSSLQSLDVQQMDAPQTTKDVSGSTRYINDLDSGDGKKIYKVPVNTWAFPQIVRPVEENNSLQELDILEDEVINSLNDVGKEDDVMLLVDGIYWGDAVEASLPKGFSDEQVVNWRKFIRHQPVVRLEEGCGRMQNRMLTFENGTKSCCRYRQNHDQIQGEIFSFYLSRLLDMKNVPPSALGLVQAGAWQWSGVSNQLTLAQWGEDRPVVMTQFVEDLGSAFIPQPLRAKTRRLHPLDVEEFSPHDSVTLSELAQWSDLLIFDYLTANLDRVVNNLYNMQWNPSMMEAPAHNLARQEGTGLLVFLDNESGLLHGYRLLDKYEKFHASLMQSLCVFRRSTAEAVKRLVARGDVGVQLRKTYRRHEPDLQDFLPPIPDKSIKILNERLNSVHKQITKCEKLYRDS</sequence>
<dbReference type="PANTHER" id="PTHR13147:SF5">
    <property type="entry name" value="FOUR-JOINTED BOX PROTEIN 1"/>
    <property type="match status" value="1"/>
</dbReference>
<evidence type="ECO:0000313" key="3">
    <source>
        <dbReference type="Proteomes" id="UP001497623"/>
    </source>
</evidence>
<accession>A0AAV2QU89</accession>
<reference evidence="2 3" key="1">
    <citation type="submission" date="2024-05" db="EMBL/GenBank/DDBJ databases">
        <authorList>
            <person name="Wallberg A."/>
        </authorList>
    </citation>
    <scope>NUCLEOTIDE SEQUENCE [LARGE SCALE GENOMIC DNA]</scope>
</reference>
<dbReference type="AlphaFoldDB" id="A0AAV2QU89"/>
<organism evidence="2 3">
    <name type="scientific">Meganyctiphanes norvegica</name>
    <name type="common">Northern krill</name>
    <name type="synonym">Thysanopoda norvegica</name>
    <dbReference type="NCBI Taxonomy" id="48144"/>
    <lineage>
        <taxon>Eukaryota</taxon>
        <taxon>Metazoa</taxon>
        <taxon>Ecdysozoa</taxon>
        <taxon>Arthropoda</taxon>
        <taxon>Crustacea</taxon>
        <taxon>Multicrustacea</taxon>
        <taxon>Malacostraca</taxon>
        <taxon>Eumalacostraca</taxon>
        <taxon>Eucarida</taxon>
        <taxon>Euphausiacea</taxon>
        <taxon>Euphausiidae</taxon>
        <taxon>Meganyctiphanes</taxon>
    </lineage>
</organism>
<dbReference type="GO" id="GO:0007267">
    <property type="term" value="P:cell-cell signaling"/>
    <property type="evidence" value="ECO:0007669"/>
    <property type="project" value="TreeGrafter"/>
</dbReference>
<dbReference type="InterPro" id="IPR024868">
    <property type="entry name" value="FJX1/FJ"/>
</dbReference>
<keyword evidence="1" id="KW-0812">Transmembrane</keyword>
<dbReference type="Proteomes" id="UP001497623">
    <property type="component" value="Unassembled WGS sequence"/>
</dbReference>
<name>A0AAV2QU89_MEGNR</name>
<evidence type="ECO:0000256" key="1">
    <source>
        <dbReference type="SAM" id="Phobius"/>
    </source>
</evidence>
<dbReference type="PANTHER" id="PTHR13147">
    <property type="entry name" value="FOUR-JOINTED BOX PROTEIN 1"/>
    <property type="match status" value="1"/>
</dbReference>
<keyword evidence="1" id="KW-1133">Transmembrane helix</keyword>
<evidence type="ECO:0000313" key="2">
    <source>
        <dbReference type="EMBL" id="CAL4095866.1"/>
    </source>
</evidence>
<proteinExistence type="predicted"/>
<comment type="caution">
    <text evidence="2">The sequence shown here is derived from an EMBL/GenBank/DDBJ whole genome shotgun (WGS) entry which is preliminary data.</text>
</comment>
<keyword evidence="3" id="KW-1185">Reference proteome</keyword>
<dbReference type="GO" id="GO:0005615">
    <property type="term" value="C:extracellular space"/>
    <property type="evidence" value="ECO:0007669"/>
    <property type="project" value="TreeGrafter"/>
</dbReference>